<dbReference type="InterPro" id="IPR021011">
    <property type="entry name" value="HobA"/>
</dbReference>
<evidence type="ECO:0000313" key="2">
    <source>
        <dbReference type="Proteomes" id="UP000254841"/>
    </source>
</evidence>
<proteinExistence type="predicted"/>
<dbReference type="OrthoDB" id="5329076at2"/>
<organism evidence="1 2">
    <name type="scientific">Helicobacter canis</name>
    <dbReference type="NCBI Taxonomy" id="29419"/>
    <lineage>
        <taxon>Bacteria</taxon>
        <taxon>Pseudomonadati</taxon>
        <taxon>Campylobacterota</taxon>
        <taxon>Epsilonproteobacteria</taxon>
        <taxon>Campylobacterales</taxon>
        <taxon>Helicobacteraceae</taxon>
        <taxon>Helicobacter</taxon>
    </lineage>
</organism>
<dbReference type="Proteomes" id="UP000254841">
    <property type="component" value="Unassembled WGS sequence"/>
</dbReference>
<evidence type="ECO:0000313" key="1">
    <source>
        <dbReference type="EMBL" id="STO96943.1"/>
    </source>
</evidence>
<dbReference type="AlphaFoldDB" id="A0A377J568"/>
<dbReference type="RefSeq" id="WP_115011233.1">
    <property type="nucleotide sequence ID" value="NZ_UGHV01000001.1"/>
</dbReference>
<protein>
    <submittedName>
        <fullName evidence="1">DnaA initiator-associating factor for replication initiation HobA</fullName>
    </submittedName>
</protein>
<reference evidence="1 2" key="1">
    <citation type="submission" date="2018-06" db="EMBL/GenBank/DDBJ databases">
        <authorList>
            <consortium name="Pathogen Informatics"/>
            <person name="Doyle S."/>
        </authorList>
    </citation>
    <scope>NUCLEOTIDE SEQUENCE [LARGE SCALE GENOMIC DNA]</scope>
    <source>
        <strain evidence="1 2">NCTC12410</strain>
    </source>
</reference>
<name>A0A377J568_9HELI</name>
<dbReference type="Pfam" id="PF12163">
    <property type="entry name" value="HobA"/>
    <property type="match status" value="1"/>
</dbReference>
<sequence>MKNTDFRSWLLETMRLEYDKWASDREWLEIDRALFADTMLGALKHIVSGGTLLLATDEHREWFSTYALSRFYYNTINRPLLPIFSLNRLLGADVSLQQDSSRENIINMLDIAYENYMFWYVGRINNPIADLCRSKDYGLFWVMDQGIRGSFPLRANDEFLDYKLMDMLRLFEKALYESILNRLDIE</sequence>
<dbReference type="EMBL" id="UGHV01000001">
    <property type="protein sequence ID" value="STO96943.1"/>
    <property type="molecule type" value="Genomic_DNA"/>
</dbReference>
<gene>
    <name evidence="1" type="ORF">NCTC12410_00761</name>
</gene>
<accession>A0A377J568</accession>
<dbReference type="Gene3D" id="3.40.50.11670">
    <property type="entry name" value="DNA replication regulator HobA"/>
    <property type="match status" value="1"/>
</dbReference>
<dbReference type="InterPro" id="IPR038381">
    <property type="entry name" value="HobA_sf"/>
</dbReference>